<sequence>MINKNTSITENNSKKPNSTINDIEELLQKDPTIQKAIKITKDNDLITKDFVDKTLSELSELISDENTEFNIKHGFQALAKCINYLGEGLCDSYEDFQNELAITHKLISEKVMQAIPSEDMENFSLRRLMILSGSLIDYVFWREALGDCVNREELDDKENNKDEK</sequence>
<dbReference type="AlphaFoldDB" id="A0A1S8L1L9"/>
<dbReference type="Proteomes" id="UP000190951">
    <property type="component" value="Plasmid p330"/>
</dbReference>
<dbReference type="RefSeq" id="WP_077832541.1">
    <property type="nucleotide sequence ID" value="NZ_CP096984.1"/>
</dbReference>
<accession>A0A1S8L1L9</accession>
<gene>
    <name evidence="1" type="ORF">CROST_047000</name>
</gene>
<dbReference type="EMBL" id="CP096984">
    <property type="protein sequence ID" value="URZ13922.1"/>
    <property type="molecule type" value="Genomic_DNA"/>
</dbReference>
<evidence type="ECO:0000313" key="2">
    <source>
        <dbReference type="Proteomes" id="UP000190951"/>
    </source>
</evidence>
<dbReference type="KEGG" id="crw:CROST_047000"/>
<geneLocation type="plasmid" evidence="1 2">
    <name>p330</name>
</geneLocation>
<evidence type="ECO:0000313" key="1">
    <source>
        <dbReference type="EMBL" id="URZ13922.1"/>
    </source>
</evidence>
<reference evidence="1 2" key="1">
    <citation type="submission" date="2022-04" db="EMBL/GenBank/DDBJ databases">
        <title>Genome sequence of C. roseum typestrain.</title>
        <authorList>
            <person name="Poehlein A."/>
            <person name="Schoch T."/>
            <person name="Duerre P."/>
            <person name="Daniel R."/>
        </authorList>
    </citation>
    <scope>NUCLEOTIDE SEQUENCE [LARGE SCALE GENOMIC DNA]</scope>
    <source>
        <strain evidence="1 2">DSM 7320</strain>
        <plasmid evidence="1 2">p330</plasmid>
    </source>
</reference>
<keyword evidence="1" id="KW-0614">Plasmid</keyword>
<keyword evidence="2" id="KW-1185">Reference proteome</keyword>
<organism evidence="1 2">
    <name type="scientific">Clostridium felsineum</name>
    <dbReference type="NCBI Taxonomy" id="36839"/>
    <lineage>
        <taxon>Bacteria</taxon>
        <taxon>Bacillati</taxon>
        <taxon>Bacillota</taxon>
        <taxon>Clostridia</taxon>
        <taxon>Eubacteriales</taxon>
        <taxon>Clostridiaceae</taxon>
        <taxon>Clostridium</taxon>
    </lineage>
</organism>
<protein>
    <submittedName>
        <fullName evidence="1">Uncharacterized protein</fullName>
    </submittedName>
</protein>
<proteinExistence type="predicted"/>
<name>A0A1S8L1L9_9CLOT</name>